<protein>
    <submittedName>
        <fullName evidence="1">Uncharacterized protein</fullName>
    </submittedName>
</protein>
<gene>
    <name evidence="1" type="ORF">CALVIDRAFT_530325</name>
</gene>
<dbReference type="AlphaFoldDB" id="A0A167I1B4"/>
<dbReference type="Proteomes" id="UP000076738">
    <property type="component" value="Unassembled WGS sequence"/>
</dbReference>
<dbReference type="OrthoDB" id="3356812at2759"/>
<accession>A0A167I1B4</accession>
<proteinExistence type="predicted"/>
<evidence type="ECO:0000313" key="2">
    <source>
        <dbReference type="Proteomes" id="UP000076738"/>
    </source>
</evidence>
<evidence type="ECO:0000313" key="1">
    <source>
        <dbReference type="EMBL" id="KZO92201.1"/>
    </source>
</evidence>
<dbReference type="EMBL" id="KV417313">
    <property type="protein sequence ID" value="KZO92201.1"/>
    <property type="molecule type" value="Genomic_DNA"/>
</dbReference>
<organism evidence="1 2">
    <name type="scientific">Calocera viscosa (strain TUFC12733)</name>
    <dbReference type="NCBI Taxonomy" id="1330018"/>
    <lineage>
        <taxon>Eukaryota</taxon>
        <taxon>Fungi</taxon>
        <taxon>Dikarya</taxon>
        <taxon>Basidiomycota</taxon>
        <taxon>Agaricomycotina</taxon>
        <taxon>Dacrymycetes</taxon>
        <taxon>Dacrymycetales</taxon>
        <taxon>Dacrymycetaceae</taxon>
        <taxon>Calocera</taxon>
    </lineage>
</organism>
<reference evidence="1 2" key="1">
    <citation type="journal article" date="2016" name="Mol. Biol. Evol.">
        <title>Comparative Genomics of Early-Diverging Mushroom-Forming Fungi Provides Insights into the Origins of Lignocellulose Decay Capabilities.</title>
        <authorList>
            <person name="Nagy L.G."/>
            <person name="Riley R."/>
            <person name="Tritt A."/>
            <person name="Adam C."/>
            <person name="Daum C."/>
            <person name="Floudas D."/>
            <person name="Sun H."/>
            <person name="Yadav J.S."/>
            <person name="Pangilinan J."/>
            <person name="Larsson K.H."/>
            <person name="Matsuura K."/>
            <person name="Barry K."/>
            <person name="Labutti K."/>
            <person name="Kuo R."/>
            <person name="Ohm R.A."/>
            <person name="Bhattacharya S.S."/>
            <person name="Shirouzu T."/>
            <person name="Yoshinaga Y."/>
            <person name="Martin F.M."/>
            <person name="Grigoriev I.V."/>
            <person name="Hibbett D.S."/>
        </authorList>
    </citation>
    <scope>NUCLEOTIDE SEQUENCE [LARGE SCALE GENOMIC DNA]</scope>
    <source>
        <strain evidence="1 2">TUFC12733</strain>
    </source>
</reference>
<name>A0A167I1B4_CALVF</name>
<keyword evidence="2" id="KW-1185">Reference proteome</keyword>
<sequence length="215" mass="24402">MSAASSSHTSPRNPLTEPIVKHVDVYLEGDQYLRACIEAAGTLGVPATQYALNEAISFRIAEQEIHRSTWICCLCEDGMYYTTLGFQHHVCSYRAAVMTATILKHTVPQRYAVADSLTALRYLKTGTQRADNPWALLMWKLLTQNRLLSVLQHIVTLFLTRMNEVDLPMRRILNEELLEQSIIAGNHTRETIETLVRELEVEALPQIHWPVEGSE</sequence>